<evidence type="ECO:0000259" key="3">
    <source>
        <dbReference type="PROSITE" id="PS50003"/>
    </source>
</evidence>
<feature type="compositionally biased region" description="Basic and acidic residues" evidence="2">
    <location>
        <begin position="9"/>
        <end position="19"/>
    </location>
</feature>
<dbReference type="PANTHER" id="PTHR23176">
    <property type="entry name" value="RHO/RAC/CDC GTPASE-ACTIVATING PROTEIN"/>
    <property type="match status" value="1"/>
</dbReference>
<dbReference type="PROSITE" id="PS50003">
    <property type="entry name" value="PH_DOMAIN"/>
    <property type="match status" value="1"/>
</dbReference>
<feature type="domain" description="PH" evidence="3">
    <location>
        <begin position="1"/>
        <end position="96"/>
    </location>
</feature>
<evidence type="ECO:0000313" key="4">
    <source>
        <dbReference type="EMBL" id="PKU28226.1"/>
    </source>
</evidence>
<accession>A0A2I0T341</accession>
<dbReference type="Proteomes" id="UP000233556">
    <property type="component" value="Unassembled WGS sequence"/>
</dbReference>
<reference evidence="5" key="2">
    <citation type="submission" date="2017-12" db="EMBL/GenBank/DDBJ databases">
        <title>Genome sequence of the Bar-tailed Godwit (Limosa lapponica baueri).</title>
        <authorList>
            <person name="Lima N.C.B."/>
            <person name="Parody-Merino A.M."/>
            <person name="Battley P.F."/>
            <person name="Fidler A.E."/>
            <person name="Prosdocimi F."/>
        </authorList>
    </citation>
    <scope>NUCLEOTIDE SEQUENCE [LARGE SCALE GENOMIC DNA]</scope>
</reference>
<evidence type="ECO:0000313" key="5">
    <source>
        <dbReference type="Proteomes" id="UP000233556"/>
    </source>
</evidence>
<organism evidence="4 5">
    <name type="scientific">Limosa lapponica baueri</name>
    <dbReference type="NCBI Taxonomy" id="1758121"/>
    <lineage>
        <taxon>Eukaryota</taxon>
        <taxon>Metazoa</taxon>
        <taxon>Chordata</taxon>
        <taxon>Craniata</taxon>
        <taxon>Vertebrata</taxon>
        <taxon>Euteleostomi</taxon>
        <taxon>Archelosauria</taxon>
        <taxon>Archosauria</taxon>
        <taxon>Dinosauria</taxon>
        <taxon>Saurischia</taxon>
        <taxon>Theropoda</taxon>
        <taxon>Coelurosauria</taxon>
        <taxon>Aves</taxon>
        <taxon>Neognathae</taxon>
        <taxon>Neoaves</taxon>
        <taxon>Charadriiformes</taxon>
        <taxon>Scolopacidae</taxon>
        <taxon>Limosa</taxon>
    </lineage>
</organism>
<dbReference type="OrthoDB" id="9211748at2759"/>
<dbReference type="InterPro" id="IPR001849">
    <property type="entry name" value="PH_domain"/>
</dbReference>
<protein>
    <submittedName>
        <fullName evidence="4">Rho gtpase-activating protein 27</fullName>
    </submittedName>
</protein>
<evidence type="ECO:0000256" key="1">
    <source>
        <dbReference type="ARBA" id="ARBA00022468"/>
    </source>
</evidence>
<dbReference type="InterPro" id="IPR050729">
    <property type="entry name" value="Rho-GAP"/>
</dbReference>
<feature type="region of interest" description="Disordered" evidence="2">
    <location>
        <begin position="1"/>
        <end position="39"/>
    </location>
</feature>
<dbReference type="AlphaFoldDB" id="A0A2I0T341"/>
<dbReference type="SUPFAM" id="SSF50729">
    <property type="entry name" value="PH domain-like"/>
    <property type="match status" value="1"/>
</dbReference>
<dbReference type="InterPro" id="IPR011993">
    <property type="entry name" value="PH-like_dom_sf"/>
</dbReference>
<keyword evidence="1" id="KW-0343">GTPase activation</keyword>
<sequence>MLLLQGAVTKRDPEAEDPRGPQAGLEMSHKRHPSTLTTPEHTVELRGATLAWAGKDKSSKKHVLELKTREGSEFLIQHDSEQIITAWQKAIADSIGKMEEGTPASPEG</sequence>
<dbReference type="GO" id="GO:0005737">
    <property type="term" value="C:cytoplasm"/>
    <property type="evidence" value="ECO:0007669"/>
    <property type="project" value="TreeGrafter"/>
</dbReference>
<proteinExistence type="predicted"/>
<gene>
    <name evidence="4" type="ORF">llap_21470</name>
</gene>
<keyword evidence="5" id="KW-1185">Reference proteome</keyword>
<dbReference type="Gene3D" id="2.30.29.30">
    <property type="entry name" value="Pleckstrin-homology domain (PH domain)/Phosphotyrosine-binding domain (PTB)"/>
    <property type="match status" value="1"/>
</dbReference>
<dbReference type="EMBL" id="KZ521709">
    <property type="protein sequence ID" value="PKU28226.1"/>
    <property type="molecule type" value="Genomic_DNA"/>
</dbReference>
<evidence type="ECO:0000256" key="2">
    <source>
        <dbReference type="SAM" id="MobiDB-lite"/>
    </source>
</evidence>
<dbReference type="GO" id="GO:0005096">
    <property type="term" value="F:GTPase activator activity"/>
    <property type="evidence" value="ECO:0007669"/>
    <property type="project" value="UniProtKB-KW"/>
</dbReference>
<reference evidence="5" key="1">
    <citation type="submission" date="2017-11" db="EMBL/GenBank/DDBJ databases">
        <authorList>
            <person name="Lima N.C."/>
            <person name="Parody-Merino A.M."/>
            <person name="Battley P.F."/>
            <person name="Fidler A.E."/>
            <person name="Prosdocimi F."/>
        </authorList>
    </citation>
    <scope>NUCLEOTIDE SEQUENCE [LARGE SCALE GENOMIC DNA]</scope>
</reference>
<name>A0A2I0T341_LIMLA</name>
<dbReference type="PANTHER" id="PTHR23176:SF104">
    <property type="entry name" value="RHO GTPASE-ACTIVATING PROTEIN 27"/>
    <property type="match status" value="1"/>
</dbReference>